<evidence type="ECO:0000256" key="1">
    <source>
        <dbReference type="SAM" id="MobiDB-lite"/>
    </source>
</evidence>
<dbReference type="EMBL" id="JAOB01000040">
    <property type="protein sequence ID" value="EUA43999.1"/>
    <property type="molecule type" value="Genomic_DNA"/>
</dbReference>
<dbReference type="InterPro" id="IPR044855">
    <property type="entry name" value="CoA-Trfase_III_dom3_sf"/>
</dbReference>
<dbReference type="GO" id="GO:0016740">
    <property type="term" value="F:transferase activity"/>
    <property type="evidence" value="ECO:0007669"/>
    <property type="project" value="UniProtKB-KW"/>
</dbReference>
<dbReference type="Gene3D" id="3.40.50.10540">
    <property type="entry name" value="Crotonobetainyl-coa:carnitine coa-transferase, domain 1"/>
    <property type="match status" value="1"/>
</dbReference>
<comment type="caution">
    <text evidence="2">The sequence shown here is derived from an EMBL/GenBank/DDBJ whole genome shotgun (WGS) entry which is preliminary data.</text>
</comment>
<dbReference type="InterPro" id="IPR003673">
    <property type="entry name" value="CoA-Trfase_fam_III"/>
</dbReference>
<feature type="compositionally biased region" description="Polar residues" evidence="1">
    <location>
        <begin position="109"/>
        <end position="121"/>
    </location>
</feature>
<protein>
    <submittedName>
        <fullName evidence="2">R-phenyllactate CoA transferase domain protein</fullName>
    </submittedName>
</protein>
<dbReference type="AlphaFoldDB" id="X8BJE8"/>
<gene>
    <name evidence="2" type="primary">fidA</name>
    <name evidence="2" type="ORF">I553_8333</name>
</gene>
<evidence type="ECO:0000313" key="2">
    <source>
        <dbReference type="EMBL" id="EUA43999.1"/>
    </source>
</evidence>
<dbReference type="PATRIC" id="fig|1299334.3.peg.3976"/>
<feature type="region of interest" description="Disordered" evidence="1">
    <location>
        <begin position="78"/>
        <end position="138"/>
    </location>
</feature>
<dbReference type="Pfam" id="PF02515">
    <property type="entry name" value="CoA_transf_3"/>
    <property type="match status" value="1"/>
</dbReference>
<reference evidence="2" key="1">
    <citation type="submission" date="2014-01" db="EMBL/GenBank/DDBJ databases">
        <authorList>
            <person name="Brown-Elliot B."/>
            <person name="Wallace R."/>
            <person name="Lenaerts A."/>
            <person name="Ordway D."/>
            <person name="DeGroote M.A."/>
            <person name="Parker T."/>
            <person name="Sizemore C."/>
            <person name="Tallon L.J."/>
            <person name="Sadzewicz L.K."/>
            <person name="Sengamalay N."/>
            <person name="Fraser C.M."/>
            <person name="Hine E."/>
            <person name="Shefchek K.A."/>
            <person name="Das S.P."/>
            <person name="Tettelin H."/>
        </authorList>
    </citation>
    <scope>NUCLEOTIDE SEQUENCE [LARGE SCALE GENOMIC DNA]</scope>
    <source>
        <strain evidence="2">4042</strain>
    </source>
</reference>
<sequence length="159" mass="17241">MPRRGRTDWLTDPRFADGRARAANAVELIAQLDEIFATKPLDEWAETFASEPEFFWSPINSIEDMVVDPQFHAAGGLVDVPDPRGAVPMVATRPTSTAPRGHHDPPRHSSVSTLNKFSPSSKRAAVAHDTGFTDSSKTVTLCGPGHVSASFDDNAEGMR</sequence>
<proteinExistence type="predicted"/>
<accession>X8BJE8</accession>
<dbReference type="InterPro" id="IPR023606">
    <property type="entry name" value="CoA-Trfase_III_dom_1_sf"/>
</dbReference>
<dbReference type="Gene3D" id="3.30.1540.10">
    <property type="entry name" value="formyl-coa transferase, domain 3"/>
    <property type="match status" value="1"/>
</dbReference>
<name>X8BJE8_MYCXE</name>
<organism evidence="2">
    <name type="scientific">Mycobacterium xenopi 4042</name>
    <dbReference type="NCBI Taxonomy" id="1299334"/>
    <lineage>
        <taxon>Bacteria</taxon>
        <taxon>Bacillati</taxon>
        <taxon>Actinomycetota</taxon>
        <taxon>Actinomycetes</taxon>
        <taxon>Mycobacteriales</taxon>
        <taxon>Mycobacteriaceae</taxon>
        <taxon>Mycobacterium</taxon>
    </lineage>
</organism>
<keyword evidence="2" id="KW-0808">Transferase</keyword>
<dbReference type="SUPFAM" id="SSF89796">
    <property type="entry name" value="CoA-transferase family III (CaiB/BaiF)"/>
    <property type="match status" value="1"/>
</dbReference>